<protein>
    <submittedName>
        <fullName evidence="2">AAA+ ATPase domain-containing protein</fullName>
    </submittedName>
</protein>
<accession>A0A915BJJ6</accession>
<evidence type="ECO:0000313" key="2">
    <source>
        <dbReference type="WBParaSite" id="PgR043_g025_t03"/>
    </source>
</evidence>
<organism evidence="1 2">
    <name type="scientific">Parascaris univalens</name>
    <name type="common">Nematode worm</name>
    <dbReference type="NCBI Taxonomy" id="6257"/>
    <lineage>
        <taxon>Eukaryota</taxon>
        <taxon>Metazoa</taxon>
        <taxon>Ecdysozoa</taxon>
        <taxon>Nematoda</taxon>
        <taxon>Chromadorea</taxon>
        <taxon>Rhabditida</taxon>
        <taxon>Spirurina</taxon>
        <taxon>Ascaridomorpha</taxon>
        <taxon>Ascaridoidea</taxon>
        <taxon>Ascarididae</taxon>
        <taxon>Parascaris</taxon>
    </lineage>
</organism>
<dbReference type="WBParaSite" id="PgR043_g025_t03">
    <property type="protein sequence ID" value="PgR043_g025_t03"/>
    <property type="gene ID" value="PgR043_g025"/>
</dbReference>
<reference evidence="2" key="1">
    <citation type="submission" date="2022-11" db="UniProtKB">
        <authorList>
            <consortium name="WormBaseParasite"/>
        </authorList>
    </citation>
    <scope>IDENTIFICATION</scope>
</reference>
<name>A0A915BJJ6_PARUN</name>
<proteinExistence type="predicted"/>
<sequence>KEIGERREIAQDTNMANKTLIKLYEKTKEIEETDSPMEKIAKFSKKRNTKRSIIQRGSVAGLKTLSNATALNIQPEKSNVTFADLGGCEAQF</sequence>
<dbReference type="AlphaFoldDB" id="A0A915BJJ6"/>
<dbReference type="Proteomes" id="UP000887569">
    <property type="component" value="Unplaced"/>
</dbReference>
<evidence type="ECO:0000313" key="1">
    <source>
        <dbReference type="Proteomes" id="UP000887569"/>
    </source>
</evidence>
<keyword evidence="1" id="KW-1185">Reference proteome</keyword>